<comment type="caution">
    <text evidence="2">The sequence shown here is derived from an EMBL/GenBank/DDBJ whole genome shotgun (WGS) entry which is preliminary data.</text>
</comment>
<feature type="compositionally biased region" description="Basic and acidic residues" evidence="1">
    <location>
        <begin position="508"/>
        <end position="530"/>
    </location>
</feature>
<evidence type="ECO:0000313" key="3">
    <source>
        <dbReference type="Proteomes" id="UP000799776"/>
    </source>
</evidence>
<feature type="compositionally biased region" description="Basic residues" evidence="1">
    <location>
        <begin position="238"/>
        <end position="249"/>
    </location>
</feature>
<name>A0A9P4HS63_9PEZI</name>
<protein>
    <submittedName>
        <fullName evidence="2">Uncharacterized protein</fullName>
    </submittedName>
</protein>
<keyword evidence="3" id="KW-1185">Reference proteome</keyword>
<feature type="compositionally biased region" description="Polar residues" evidence="1">
    <location>
        <begin position="377"/>
        <end position="421"/>
    </location>
</feature>
<sequence length="543" mass="59230">MATTPPPPRRVHTPPTPLHGAKDDEWLPYSPRRSNRVAAQRVRHDEEQFETAHMTPATKRVYRTTMREGTPARSNASSQASQAISPPVSPTASPLKQFSVKKRGQRYPLDSDSDLDSAASRLDPFAPSSSLLDVTMGDNMPLPTPAKTPRKRPAQNQSSLNSTARVLFQSRPATIDEVMPEPRKTRKGNKHAAFSLGSFADECEGNGSKIEIYTDSKERVPSPGTADENPFLSNYKPKQNKKAKASKPKRQADVEMEEAVKNNEGFISTFRGKKFLRRFSETESGSDTDNSMPGRGTNTSHPRRMHVPSDFEPAHTGRLTRSSIKPRLLFPNEAQRREREEREARQLQHTATDADEEATTDIEAPIMARAKTNRKLFTTGPTSFPASRSLNPFTSSGMMNQDTFGTSMTSAPASYTSTPAKSRTRDFTTPPPTFGRVTRSATKKDAADVADEEATTDEDGNAGSQSMPTPPDAAGAGSSKTPSKKKLSPFDGWKRTKGRESSGPGEGGEGKGEKGEKKRVGETLIKDGVRKRVRSGQGGSGGL</sequence>
<feature type="compositionally biased region" description="Low complexity" evidence="1">
    <location>
        <begin position="71"/>
        <end position="86"/>
    </location>
</feature>
<feature type="region of interest" description="Disordered" evidence="1">
    <location>
        <begin position="280"/>
        <end position="360"/>
    </location>
</feature>
<organism evidence="2 3">
    <name type="scientific">Saccharata proteae CBS 121410</name>
    <dbReference type="NCBI Taxonomy" id="1314787"/>
    <lineage>
        <taxon>Eukaryota</taxon>
        <taxon>Fungi</taxon>
        <taxon>Dikarya</taxon>
        <taxon>Ascomycota</taxon>
        <taxon>Pezizomycotina</taxon>
        <taxon>Dothideomycetes</taxon>
        <taxon>Dothideomycetes incertae sedis</taxon>
        <taxon>Botryosphaeriales</taxon>
        <taxon>Saccharataceae</taxon>
        <taxon>Saccharata</taxon>
    </lineage>
</organism>
<dbReference type="OrthoDB" id="5398515at2759"/>
<dbReference type="EMBL" id="ML978735">
    <property type="protein sequence ID" value="KAF2085009.1"/>
    <property type="molecule type" value="Genomic_DNA"/>
</dbReference>
<proteinExistence type="predicted"/>
<feature type="compositionally biased region" description="Basic and acidic residues" evidence="1">
    <location>
        <begin position="250"/>
        <end position="261"/>
    </location>
</feature>
<feature type="compositionally biased region" description="Polar residues" evidence="1">
    <location>
        <begin position="154"/>
        <end position="164"/>
    </location>
</feature>
<feature type="compositionally biased region" description="Basic and acidic residues" evidence="1">
    <location>
        <begin position="334"/>
        <end position="346"/>
    </location>
</feature>
<feature type="region of interest" description="Disordered" evidence="1">
    <location>
        <begin position="212"/>
        <end position="262"/>
    </location>
</feature>
<gene>
    <name evidence="2" type="ORF">K490DRAFT_68210</name>
</gene>
<feature type="compositionally biased region" description="Polar residues" evidence="1">
    <location>
        <begin position="282"/>
        <end position="300"/>
    </location>
</feature>
<accession>A0A9P4HS63</accession>
<evidence type="ECO:0000256" key="1">
    <source>
        <dbReference type="SAM" id="MobiDB-lite"/>
    </source>
</evidence>
<feature type="compositionally biased region" description="Acidic residues" evidence="1">
    <location>
        <begin position="448"/>
        <end position="460"/>
    </location>
</feature>
<feature type="region of interest" description="Disordered" evidence="1">
    <location>
        <begin position="1"/>
        <end position="169"/>
    </location>
</feature>
<reference evidence="2" key="1">
    <citation type="journal article" date="2020" name="Stud. Mycol.">
        <title>101 Dothideomycetes genomes: a test case for predicting lifestyles and emergence of pathogens.</title>
        <authorList>
            <person name="Haridas S."/>
            <person name="Albert R."/>
            <person name="Binder M."/>
            <person name="Bloem J."/>
            <person name="Labutti K."/>
            <person name="Salamov A."/>
            <person name="Andreopoulos B."/>
            <person name="Baker S."/>
            <person name="Barry K."/>
            <person name="Bills G."/>
            <person name="Bluhm B."/>
            <person name="Cannon C."/>
            <person name="Castanera R."/>
            <person name="Culley D."/>
            <person name="Daum C."/>
            <person name="Ezra D."/>
            <person name="Gonzalez J."/>
            <person name="Henrissat B."/>
            <person name="Kuo A."/>
            <person name="Liang C."/>
            <person name="Lipzen A."/>
            <person name="Lutzoni F."/>
            <person name="Magnuson J."/>
            <person name="Mondo S."/>
            <person name="Nolan M."/>
            <person name="Ohm R."/>
            <person name="Pangilinan J."/>
            <person name="Park H.-J."/>
            <person name="Ramirez L."/>
            <person name="Alfaro M."/>
            <person name="Sun H."/>
            <person name="Tritt A."/>
            <person name="Yoshinaga Y."/>
            <person name="Zwiers L.-H."/>
            <person name="Turgeon B."/>
            <person name="Goodwin S."/>
            <person name="Spatafora J."/>
            <person name="Crous P."/>
            <person name="Grigoriev I."/>
        </authorList>
    </citation>
    <scope>NUCLEOTIDE SEQUENCE</scope>
    <source>
        <strain evidence="2">CBS 121410</strain>
    </source>
</reference>
<dbReference type="Proteomes" id="UP000799776">
    <property type="component" value="Unassembled WGS sequence"/>
</dbReference>
<feature type="region of interest" description="Disordered" evidence="1">
    <location>
        <begin position="377"/>
        <end position="543"/>
    </location>
</feature>
<dbReference type="AlphaFoldDB" id="A0A9P4HS63"/>
<evidence type="ECO:0000313" key="2">
    <source>
        <dbReference type="EMBL" id="KAF2085009.1"/>
    </source>
</evidence>